<proteinExistence type="predicted"/>
<accession>A0ACB5T508</accession>
<gene>
    <name evidence="1" type="ORF">Amon02_000507500</name>
</gene>
<reference evidence="1" key="1">
    <citation type="submission" date="2023-04" db="EMBL/GenBank/DDBJ databases">
        <title>Ambrosiozyma monospora NBRC 10751.</title>
        <authorList>
            <person name="Ichikawa N."/>
            <person name="Sato H."/>
            <person name="Tonouchi N."/>
        </authorList>
    </citation>
    <scope>NUCLEOTIDE SEQUENCE</scope>
    <source>
        <strain evidence="1">NBRC 10751</strain>
    </source>
</reference>
<comment type="caution">
    <text evidence="1">The sequence shown here is derived from an EMBL/GenBank/DDBJ whole genome shotgun (WGS) entry which is preliminary data.</text>
</comment>
<sequence>MSFDNNLEGYNAVQTMWYHYWNPSVNSFTTREPCKGARNGMFDCWSVAVAIHAIGDSAKYNREMTLPIVDQAIRSVGKYYNPKIGAYSVYNGGSYNSGTEDICYDDCAHLLRGFLACYEGTNNEQYLKMAKDLMKFLLGGIVTHEKFGYQGLKWHYSKKYMSSISNCVSATCAMKLIPYAQSDSEKKQLYDFARVCLDFIWNHMFDESDGLIWDGIGKDSDVIDKNKYTYNTGNTLTAMCLMYKYDGNPEWEKKCKTLAEAATHRGKTMFDRDYDDYGKRYWHDPSYFIQLLIEGLADYLETFDQKIPESTRNCCREEIARHLSYFRKYCFDPQDNMYYSSFDIYRINPQIYQRYQTEFGGHKSFQPCEDDRVQGSCSVQERQCCKSLIGEASAGRIFFQGARVFPKMDPRAC</sequence>
<evidence type="ECO:0000313" key="1">
    <source>
        <dbReference type="EMBL" id="GME81662.1"/>
    </source>
</evidence>
<name>A0ACB5T508_AMBMO</name>
<keyword evidence="2" id="KW-1185">Reference proteome</keyword>
<organism evidence="1 2">
    <name type="scientific">Ambrosiozyma monospora</name>
    <name type="common">Yeast</name>
    <name type="synonym">Endomycopsis monosporus</name>
    <dbReference type="NCBI Taxonomy" id="43982"/>
    <lineage>
        <taxon>Eukaryota</taxon>
        <taxon>Fungi</taxon>
        <taxon>Dikarya</taxon>
        <taxon>Ascomycota</taxon>
        <taxon>Saccharomycotina</taxon>
        <taxon>Pichiomycetes</taxon>
        <taxon>Pichiales</taxon>
        <taxon>Pichiaceae</taxon>
        <taxon>Ambrosiozyma</taxon>
    </lineage>
</organism>
<dbReference type="EMBL" id="BSXS01003637">
    <property type="protein sequence ID" value="GME81662.1"/>
    <property type="molecule type" value="Genomic_DNA"/>
</dbReference>
<dbReference type="Proteomes" id="UP001165064">
    <property type="component" value="Unassembled WGS sequence"/>
</dbReference>
<protein>
    <submittedName>
        <fullName evidence="1">Unnamed protein product</fullName>
    </submittedName>
</protein>
<evidence type="ECO:0000313" key="2">
    <source>
        <dbReference type="Proteomes" id="UP001165064"/>
    </source>
</evidence>